<organism evidence="9">
    <name type="scientific">Rhipicephalus microplus</name>
    <name type="common">Cattle tick</name>
    <name type="synonym">Boophilus microplus</name>
    <dbReference type="NCBI Taxonomy" id="6941"/>
    <lineage>
        <taxon>Eukaryota</taxon>
        <taxon>Metazoa</taxon>
        <taxon>Ecdysozoa</taxon>
        <taxon>Arthropoda</taxon>
        <taxon>Chelicerata</taxon>
        <taxon>Arachnida</taxon>
        <taxon>Acari</taxon>
        <taxon>Parasitiformes</taxon>
        <taxon>Ixodida</taxon>
        <taxon>Ixodoidea</taxon>
        <taxon>Ixodidae</taxon>
        <taxon>Rhipicephalinae</taxon>
        <taxon>Rhipicephalus</taxon>
        <taxon>Boophilus</taxon>
    </lineage>
</organism>
<evidence type="ECO:0000256" key="5">
    <source>
        <dbReference type="ARBA" id="ARBA00025081"/>
    </source>
</evidence>
<evidence type="ECO:0000256" key="3">
    <source>
        <dbReference type="ARBA" id="ARBA00022691"/>
    </source>
</evidence>
<evidence type="ECO:0000313" key="9">
    <source>
        <dbReference type="EMBL" id="NOV38413.1"/>
    </source>
</evidence>
<sequence>MELTRMNGDPDVGEDFGLQQEIARSAFADMLHDHERNNKYHAALCEAIDEMHSSGNIAVVLDIGTGSGLLAMIAAKHGADVVYACEAFEPVAKCAEQVIEDNKLQDSIQLIPKRSTEIHVGFDQDMTERANIIVAEVFDTELIGEGALEIFRDALRRLATWDCIIVPHAATMYAQVVESPFLRSFHIPNVIQVTPDIKIKVPGLVRTCPGSPAVLDIQLSQLQCSDFVCVTDRVPVWRYVFSEIDTLKESEISRDCLISRKKATCHAVVMWWELEMDRKNSIRLSTAPYWAHPSGKEQPWRDHWMQAVYFPPYELKVSVDEKISLVVRREGYNICALVSISKNPKIPEVPACKCGLHMNASHSRIGALSDRSRHEKFAAALGKVIKEETVCLCIGSDIMLPLMASKLGAQVYVVIEDNYAYVLLEEYTRQNRVNTITVIKKDALYLSEKEPKKKASVLLGEPHFSTTILPWDNLKFWFRKHSLQHLLCTPSELVTIPQGFSLKAVGVNFKDLWKIKAPVHAVEGFDLSSFDKLIQNAQSITDDPVEPQPLWEYPCKAVTQEFVIIQIDMRNDPEATGTISCDGEVPFESNEDECNGVALWADFVLDDSNTITFGPAKAIVPGHEIVWDRFSRQGVYFLNCTKLKPKVLKWSFKFDVSKDLTNFDVSRDLMNFNFDVQ</sequence>
<evidence type="ECO:0000256" key="6">
    <source>
        <dbReference type="PIRNR" id="PIRNR036946"/>
    </source>
</evidence>
<keyword evidence="3 7" id="KW-0949">S-adenosyl-L-methionine</keyword>
<comment type="function">
    <text evidence="5">Essential arginine methyltransferase that can both catalyze the formation of omega-N monomethylarginine (MMA) and symmetrical dimethylarginine (sDMA). Specifically mediates the symmetrical dimethylation of arginine residues in the small nuclear ribonucleoproteins SmD1 and SmD3.</text>
</comment>
<dbReference type="RefSeq" id="XP_037284598.1">
    <property type="nucleotide sequence ID" value="XM_037428701.1"/>
</dbReference>
<dbReference type="KEGG" id="rmp:119177260"/>
<dbReference type="AlphaFoldDB" id="A0A6M2CX99"/>
<accession>A0A6M2CX99</accession>
<dbReference type="GO" id="GO:0032259">
    <property type="term" value="P:methylation"/>
    <property type="evidence" value="ECO:0007669"/>
    <property type="project" value="UniProtKB-KW"/>
</dbReference>
<evidence type="ECO:0000256" key="7">
    <source>
        <dbReference type="PROSITE-ProRule" id="PRU01015"/>
    </source>
</evidence>
<dbReference type="FunFam" id="3.40.50.150:FF:000071">
    <property type="entry name" value="Protein arginine N-methyltransferase 7"/>
    <property type="match status" value="1"/>
</dbReference>
<dbReference type="FunFam" id="3.40.50.150:FF:000070">
    <property type="entry name" value="Protein arginine N-methyltransferase 7"/>
    <property type="match status" value="1"/>
</dbReference>
<comment type="function">
    <text evidence="6">Arginine methyltransferase that can both catalyze the formation of omega-N monomethylarginine (MMA) and symmetrical dimethylarginine (sDMA).</text>
</comment>
<reference evidence="9" key="1">
    <citation type="submission" date="2019-09" db="EMBL/GenBank/DDBJ databases">
        <title>Organ-specific transcriptomic study of the physiology of the cattle tick, Rhipicephalus microplus.</title>
        <authorList>
            <person name="Tirloni L."/>
            <person name="Braz G."/>
            <person name="Gandara A.C.P."/>
            <person name="Sabadin G.A."/>
            <person name="da Silva R.M."/>
            <person name="Guizzo M.G."/>
            <person name="Machado J.A."/>
            <person name="Costa E.P."/>
            <person name="Gomes H.F."/>
            <person name="Moraes J."/>
            <person name="Mota M.B.S."/>
            <person name="Mesquita R.D."/>
            <person name="Alvarenga P.H."/>
            <person name="Alves F."/>
            <person name="Seixas A."/>
            <person name="da Fonseca R.N."/>
            <person name="Fogaca A."/>
            <person name="Logullo C."/>
            <person name="Tanaka A."/>
            <person name="Daffre S."/>
            <person name="Termignoni C."/>
            <person name="Vaz I.S.Jr."/>
            <person name="Oliveira P.L."/>
            <person name="Ribeiro J.M."/>
        </authorList>
    </citation>
    <scope>NUCLEOTIDE SEQUENCE</scope>
    <source>
        <strain evidence="9">Porto Alegre</strain>
    </source>
</reference>
<evidence type="ECO:0000256" key="2">
    <source>
        <dbReference type="ARBA" id="ARBA00022679"/>
    </source>
</evidence>
<dbReference type="Gene3D" id="3.40.50.150">
    <property type="entry name" value="Vaccinia Virus protein VP39"/>
    <property type="match status" value="2"/>
</dbReference>
<dbReference type="EC" id="2.1.1.-" evidence="6"/>
<dbReference type="PANTHER" id="PTHR11006:SF4">
    <property type="entry name" value="PROTEIN ARGININE N-METHYLTRANSFERASE 7"/>
    <property type="match status" value="1"/>
</dbReference>
<dbReference type="OMA" id="CHHDEYS"/>
<dbReference type="GO" id="GO:0042054">
    <property type="term" value="F:histone methyltransferase activity"/>
    <property type="evidence" value="ECO:0007669"/>
    <property type="project" value="TreeGrafter"/>
</dbReference>
<dbReference type="PANTHER" id="PTHR11006">
    <property type="entry name" value="PROTEIN ARGININE N-METHYLTRANSFERASE"/>
    <property type="match status" value="1"/>
</dbReference>
<dbReference type="PIRSF" id="PIRSF036946">
    <property type="entry name" value="Arg_N-mtase"/>
    <property type="match status" value="1"/>
</dbReference>
<name>A0A6M2CX99_RHIMP</name>
<dbReference type="SUPFAM" id="SSF53335">
    <property type="entry name" value="S-adenosyl-L-methionine-dependent methyltransferases"/>
    <property type="match status" value="2"/>
</dbReference>
<protein>
    <recommendedName>
        <fullName evidence="6">Protein arginine N-methyltransferase</fullName>
        <ecNumber evidence="6">2.1.1.-</ecNumber>
    </recommendedName>
</protein>
<dbReference type="InterPro" id="IPR014644">
    <property type="entry name" value="MeTrfase_PRMT7"/>
</dbReference>
<dbReference type="OrthoDB" id="412876at2759"/>
<keyword evidence="4" id="KW-0677">Repeat</keyword>
<evidence type="ECO:0000259" key="8">
    <source>
        <dbReference type="Pfam" id="PF22528"/>
    </source>
</evidence>
<dbReference type="InterPro" id="IPR029063">
    <property type="entry name" value="SAM-dependent_MTases_sf"/>
</dbReference>
<dbReference type="Pfam" id="PF06325">
    <property type="entry name" value="PrmA"/>
    <property type="match status" value="1"/>
</dbReference>
<proteinExistence type="inferred from homology"/>
<dbReference type="InterPro" id="IPR025799">
    <property type="entry name" value="Arg_MeTrfase"/>
</dbReference>
<dbReference type="Pfam" id="PF22528">
    <property type="entry name" value="PRMT_C"/>
    <property type="match status" value="1"/>
</dbReference>
<dbReference type="EMBL" id="GHWJ01005676">
    <property type="protein sequence ID" value="NOV38413.1"/>
    <property type="molecule type" value="Transcribed_RNA"/>
</dbReference>
<dbReference type="InterPro" id="IPR055135">
    <property type="entry name" value="PRMT_dom"/>
</dbReference>
<feature type="domain" description="Protein arginine N-methyltransferase" evidence="8">
    <location>
        <begin position="212"/>
        <end position="327"/>
    </location>
</feature>
<evidence type="ECO:0000256" key="4">
    <source>
        <dbReference type="ARBA" id="ARBA00022737"/>
    </source>
</evidence>
<keyword evidence="2 7" id="KW-0808">Transferase</keyword>
<dbReference type="Gene3D" id="2.70.160.11">
    <property type="entry name" value="Hnrnp arginine n-methyltransferase1"/>
    <property type="match status" value="2"/>
</dbReference>
<evidence type="ECO:0000256" key="1">
    <source>
        <dbReference type="ARBA" id="ARBA00022603"/>
    </source>
</evidence>
<dbReference type="CDD" id="cd02440">
    <property type="entry name" value="AdoMet_MTases"/>
    <property type="match status" value="1"/>
</dbReference>
<dbReference type="GO" id="GO:0016274">
    <property type="term" value="F:protein-arginine N-methyltransferase activity"/>
    <property type="evidence" value="ECO:0007669"/>
    <property type="project" value="InterPro"/>
</dbReference>
<dbReference type="PROSITE" id="PS51678">
    <property type="entry name" value="SAM_MT_PRMT"/>
    <property type="match status" value="2"/>
</dbReference>
<dbReference type="VEuPathDB" id="VectorBase:LOC119177260"/>
<comment type="similarity">
    <text evidence="6">Belongs to the class I-like SAM-binding methyltransferase superfamily. Protein arginine N-methyltransferase family. PRMT7 subfamily.</text>
</comment>
<keyword evidence="1 7" id="KW-0489">Methyltransferase</keyword>